<comment type="function">
    <text evidence="1">Possible endonuclease which induces a single-strand cut and initiates DNA replication.</text>
</comment>
<feature type="domain" description="Replication gene A protein-like" evidence="7">
    <location>
        <begin position="34"/>
        <end position="170"/>
    </location>
</feature>
<evidence type="ECO:0000256" key="5">
    <source>
        <dbReference type="ARBA" id="ARBA00022759"/>
    </source>
</evidence>
<dbReference type="STRING" id="1193502.SHALO_0777"/>
<dbReference type="GO" id="GO:0004519">
    <property type="term" value="F:endonuclease activity"/>
    <property type="evidence" value="ECO:0007669"/>
    <property type="project" value="UniProtKB-KW"/>
</dbReference>
<evidence type="ECO:0000256" key="4">
    <source>
        <dbReference type="ARBA" id="ARBA00022722"/>
    </source>
</evidence>
<dbReference type="AlphaFoldDB" id="A0A1D7THT3"/>
<dbReference type="Proteomes" id="UP000094609">
    <property type="component" value="Chromosome"/>
</dbReference>
<dbReference type="GO" id="GO:0006260">
    <property type="term" value="P:DNA replication"/>
    <property type="evidence" value="ECO:0007669"/>
    <property type="project" value="UniProtKB-KW"/>
</dbReference>
<organism evidence="8 9">
    <name type="scientific">Sulfurospirillum halorespirans DSM 13726</name>
    <dbReference type="NCBI Taxonomy" id="1193502"/>
    <lineage>
        <taxon>Bacteria</taxon>
        <taxon>Pseudomonadati</taxon>
        <taxon>Campylobacterota</taxon>
        <taxon>Epsilonproteobacteria</taxon>
        <taxon>Campylobacterales</taxon>
        <taxon>Sulfurospirillaceae</taxon>
        <taxon>Sulfurospirillum</taxon>
    </lineage>
</organism>
<keyword evidence="9" id="KW-1185">Reference proteome</keyword>
<evidence type="ECO:0000259" key="7">
    <source>
        <dbReference type="Pfam" id="PF05840"/>
    </source>
</evidence>
<comment type="similarity">
    <text evidence="2">Belongs to the phage GPA family.</text>
</comment>
<evidence type="ECO:0000313" key="8">
    <source>
        <dbReference type="EMBL" id="AOO64559.1"/>
    </source>
</evidence>
<sequence>MYGLDQHKRKVAKDKIRNVKFFLDNNFIKFGDTEVPYSNFFKNAFINPNRYIAEIQNRVWSIFNYATARNLVNVFCTITCPPDFHRLKKLNGGNIVRNRKYNPENTPKVASKFLSKMLAKILKDNFYSSIPREDRCYFRVTEPHHDGTPHLHISFFIPEDKVEKFVKLFTRHFPEPLGKIETKVDNPVSYLMKYVLKTLDDLRYGEDNISDLTLWYVYHGICRIYTSRTLISLDVYRVLGGRYSLNELTVMYKEKRLSVYVHPETNKVLQVFDEFGRIWVKKMPVIDFAMSKVQKPCIKQHKKPIKIEIFSKNGVLLNPIQKPIAHRKNYDLMQYYHSLNPDLSNFQHFVLVQNECIKRGLIQGDILPVNILGTDINPYLNQFAKFKDYLNANPKKVDDHFTALIALSEEKRIADNKNRRLPKHVDLLPDLETVIEHDRQSTIYDFGA</sequence>
<dbReference type="GO" id="GO:0016787">
    <property type="term" value="F:hydrolase activity"/>
    <property type="evidence" value="ECO:0007669"/>
    <property type="project" value="UniProtKB-KW"/>
</dbReference>
<keyword evidence="6" id="KW-0378">Hydrolase</keyword>
<dbReference type="EMBL" id="CP017111">
    <property type="protein sequence ID" value="AOO64559.1"/>
    <property type="molecule type" value="Genomic_DNA"/>
</dbReference>
<name>A0A1D7THT3_9BACT</name>
<evidence type="ECO:0000313" key="9">
    <source>
        <dbReference type="Proteomes" id="UP000094609"/>
    </source>
</evidence>
<protein>
    <submittedName>
        <fullName evidence="8">Putative phage replication protein</fullName>
    </submittedName>
</protein>
<keyword evidence="4" id="KW-0540">Nuclease</keyword>
<evidence type="ECO:0000256" key="3">
    <source>
        <dbReference type="ARBA" id="ARBA00022705"/>
    </source>
</evidence>
<dbReference type="RefSeq" id="WP_069477441.1">
    <property type="nucleotide sequence ID" value="NZ_CP017111.1"/>
</dbReference>
<evidence type="ECO:0000256" key="6">
    <source>
        <dbReference type="ARBA" id="ARBA00022801"/>
    </source>
</evidence>
<dbReference type="KEGG" id="shal:SHALO_0777"/>
<gene>
    <name evidence="8" type="ORF">SHALO_0777</name>
</gene>
<reference evidence="9" key="1">
    <citation type="submission" date="2016-08" db="EMBL/GenBank/DDBJ databases">
        <title>Complete genome sequence of the organohalide-respiring Epsilonproteobacterium Sulfurospirillum halorespirans.</title>
        <authorList>
            <person name="Goris T."/>
            <person name="Zimmermann J."/>
            <person name="Schenz B."/>
            <person name="Lemos M."/>
            <person name="Hackermueller J."/>
            <person name="Diekert G."/>
        </authorList>
    </citation>
    <scope>NUCLEOTIDE SEQUENCE [LARGE SCALE GENOMIC DNA]</scope>
    <source>
        <strain>DSM 13726</strain>
        <strain evidence="9">PCE-M2</strain>
    </source>
</reference>
<keyword evidence="5" id="KW-0255">Endonuclease</keyword>
<evidence type="ECO:0000256" key="1">
    <source>
        <dbReference type="ARBA" id="ARBA00003293"/>
    </source>
</evidence>
<proteinExistence type="inferred from homology"/>
<keyword evidence="3" id="KW-0235">DNA replication</keyword>
<dbReference type="InterPro" id="IPR008766">
    <property type="entry name" value="Replication_gene_A-like"/>
</dbReference>
<dbReference type="Pfam" id="PF05840">
    <property type="entry name" value="Phage_GPA"/>
    <property type="match status" value="1"/>
</dbReference>
<evidence type="ECO:0000256" key="2">
    <source>
        <dbReference type="ARBA" id="ARBA00009260"/>
    </source>
</evidence>
<accession>A0A1D7THT3</accession>